<dbReference type="Proteomes" id="UP000322499">
    <property type="component" value="Unassembled WGS sequence"/>
</dbReference>
<accession>A0A5S5CVX4</accession>
<name>A0A5S5CVX4_9ACTN</name>
<organism evidence="2 3">
    <name type="scientific">Blastococcus xanthinilyticus</name>
    <dbReference type="NCBI Taxonomy" id="1564164"/>
    <lineage>
        <taxon>Bacteria</taxon>
        <taxon>Bacillati</taxon>
        <taxon>Actinomycetota</taxon>
        <taxon>Actinomycetes</taxon>
        <taxon>Geodermatophilales</taxon>
        <taxon>Geodermatophilaceae</taxon>
        <taxon>Blastococcus</taxon>
    </lineage>
</organism>
<comment type="caution">
    <text evidence="2">The sequence shown here is derived from an EMBL/GenBank/DDBJ whole genome shotgun (WGS) entry which is preliminary data.</text>
</comment>
<evidence type="ECO:0000313" key="2">
    <source>
        <dbReference type="EMBL" id="TYP87940.1"/>
    </source>
</evidence>
<evidence type="ECO:0000313" key="3">
    <source>
        <dbReference type="Proteomes" id="UP000322499"/>
    </source>
</evidence>
<reference evidence="2 3" key="1">
    <citation type="submission" date="2019-07" db="EMBL/GenBank/DDBJ databases">
        <title>Genomic Encyclopedia of Archaeal and Bacterial Type Strains, Phase II (KMG-II): from individual species to whole genera.</title>
        <authorList>
            <person name="Goeker M."/>
        </authorList>
    </citation>
    <scope>NUCLEOTIDE SEQUENCE [LARGE SCALE GENOMIC DNA]</scope>
    <source>
        <strain evidence="2 3">DSM 46842</strain>
    </source>
</reference>
<protein>
    <submittedName>
        <fullName evidence="2">Uncharacterized protein</fullName>
    </submittedName>
</protein>
<feature type="region of interest" description="Disordered" evidence="1">
    <location>
        <begin position="1"/>
        <end position="49"/>
    </location>
</feature>
<gene>
    <name evidence="2" type="ORF">BD833_105115</name>
</gene>
<dbReference type="EMBL" id="VNHW01000005">
    <property type="protein sequence ID" value="TYP87940.1"/>
    <property type="molecule type" value="Genomic_DNA"/>
</dbReference>
<sequence length="49" mass="5287">MEETVQPHRASQHQGTDGSSGGVRDSSPAESASRAVARLLANPRRTRRD</sequence>
<evidence type="ECO:0000256" key="1">
    <source>
        <dbReference type="SAM" id="MobiDB-lite"/>
    </source>
</evidence>
<proteinExistence type="predicted"/>
<dbReference type="AlphaFoldDB" id="A0A5S5CVX4"/>
<dbReference type="RefSeq" id="WP_166532874.1">
    <property type="nucleotide sequence ID" value="NZ_VNHW01000005.1"/>
</dbReference>
<keyword evidence="3" id="KW-1185">Reference proteome</keyword>